<dbReference type="AlphaFoldDB" id="A0A073HZA8"/>
<comment type="caution">
    <text evidence="1">The sequence shown here is derived from an EMBL/GenBank/DDBJ whole genome shotgun (WGS) entry which is preliminary data.</text>
</comment>
<dbReference type="Proteomes" id="UP000053232">
    <property type="component" value="Unassembled WGS sequence"/>
</dbReference>
<sequence length="256" mass="30274">MVSCYNYKAEENLEINLNTESKCKRLELNECTFKNFILKQDIEAFKNISTLVLIQTHTSNKFLKCFPLSTLEGFCIQNTTIYKQKNQVPTIIIFENLIKQMKNLRVLTLENISSDKKSQSIINFKEIFTIIKQELLFLETFNFKQDTLKAKMSELIFCIPGQISISEKIKEVKFEIHKIKVDCRWDKVIDEKSIGCLIGLQSTNSVWIDSKRFHCMKKVMKNSHVYRKGKYFEFQFRDKDFQDNQVTINARRFKIV</sequence>
<keyword evidence="2" id="KW-1185">Reference proteome</keyword>
<evidence type="ECO:0000313" key="2">
    <source>
        <dbReference type="Proteomes" id="UP000053232"/>
    </source>
</evidence>
<name>A0A073HZA8_9SPIT</name>
<dbReference type="EMBL" id="ARYC01017991">
    <property type="protein sequence ID" value="KEJ82511.1"/>
    <property type="molecule type" value="Genomic_DNA"/>
</dbReference>
<gene>
    <name evidence="1" type="ORF">OXYTRIMIC_212</name>
</gene>
<proteinExistence type="predicted"/>
<protein>
    <submittedName>
        <fullName evidence="1">Uncharacterized protein</fullName>
    </submittedName>
</protein>
<evidence type="ECO:0000313" key="1">
    <source>
        <dbReference type="EMBL" id="KEJ82511.1"/>
    </source>
</evidence>
<accession>A0A073HZA8</accession>
<organism evidence="1 2">
    <name type="scientific">Oxytricha trifallax</name>
    <dbReference type="NCBI Taxonomy" id="1172189"/>
    <lineage>
        <taxon>Eukaryota</taxon>
        <taxon>Sar</taxon>
        <taxon>Alveolata</taxon>
        <taxon>Ciliophora</taxon>
        <taxon>Intramacronucleata</taxon>
        <taxon>Spirotrichea</taxon>
        <taxon>Stichotrichia</taxon>
        <taxon>Sporadotrichida</taxon>
        <taxon>Oxytrichidae</taxon>
        <taxon>Oxytrichinae</taxon>
        <taxon>Oxytricha</taxon>
    </lineage>
</organism>
<reference evidence="2" key="1">
    <citation type="journal article" date="2014" name="Cell">
        <title>The Architecture of a Scrambled Genome Reveals Massive Levels of Genomic Rearrangement during Development.</title>
        <authorList>
            <person name="Chen X."/>
            <person name="Bracht J.R."/>
            <person name="Goldman A.D."/>
            <person name="Dolzhenko E."/>
            <person name="Clay D.M."/>
            <person name="Swart E.C."/>
            <person name="Perlman D.H."/>
            <person name="Doak T.G."/>
            <person name="Stuart A."/>
            <person name="Amemiya C.T."/>
            <person name="Sebra R.P."/>
            <person name="Landweber L.F."/>
        </authorList>
    </citation>
    <scope>NUCLEOTIDE SEQUENCE [LARGE SCALE GENOMIC DNA]</scope>
    <source>
        <strain evidence="2">JRB310</strain>
    </source>
</reference>